<keyword evidence="3" id="KW-1185">Reference proteome</keyword>
<feature type="transmembrane region" description="Helical" evidence="1">
    <location>
        <begin position="129"/>
        <end position="148"/>
    </location>
</feature>
<organism evidence="2 3">
    <name type="scientific">Fontibacillus phaseoli</name>
    <dbReference type="NCBI Taxonomy" id="1416533"/>
    <lineage>
        <taxon>Bacteria</taxon>
        <taxon>Bacillati</taxon>
        <taxon>Bacillota</taxon>
        <taxon>Bacilli</taxon>
        <taxon>Bacillales</taxon>
        <taxon>Paenibacillaceae</taxon>
        <taxon>Fontibacillus</taxon>
    </lineage>
</organism>
<feature type="transmembrane region" description="Helical" evidence="1">
    <location>
        <begin position="6"/>
        <end position="26"/>
    </location>
</feature>
<gene>
    <name evidence="2" type="ORF">DFP94_102353</name>
</gene>
<accession>A0A369BJ29</accession>
<protein>
    <submittedName>
        <fullName evidence="2">Uncharacterized protein</fullName>
    </submittedName>
</protein>
<evidence type="ECO:0000313" key="3">
    <source>
        <dbReference type="Proteomes" id="UP000253090"/>
    </source>
</evidence>
<proteinExistence type="predicted"/>
<keyword evidence="1" id="KW-1133">Transmembrane helix</keyword>
<dbReference type="AlphaFoldDB" id="A0A369BJ29"/>
<name>A0A369BJ29_9BACL</name>
<dbReference type="OrthoDB" id="53505at2"/>
<feature type="transmembrane region" description="Helical" evidence="1">
    <location>
        <begin position="102"/>
        <end position="123"/>
    </location>
</feature>
<dbReference type="RefSeq" id="WP_114496144.1">
    <property type="nucleotide sequence ID" value="NZ_QPJW01000002.1"/>
</dbReference>
<evidence type="ECO:0000313" key="2">
    <source>
        <dbReference type="EMBL" id="RCX21599.1"/>
    </source>
</evidence>
<keyword evidence="1" id="KW-0472">Membrane</keyword>
<keyword evidence="1" id="KW-0812">Transmembrane</keyword>
<evidence type="ECO:0000256" key="1">
    <source>
        <dbReference type="SAM" id="Phobius"/>
    </source>
</evidence>
<sequence>MGLHLKGILIPLLVMLPNILFVFLGPQHMPKNLSSTHMIFTVLERIGQAACFAMPILFGKKIAEQQGNFIPILMAICLLVYYLCWIRYFAGGREFALLFKPLGYIAIPMALFPILFFLLLGLWLKSYLFIMPAILFAVGHFVNSWNVYAQIK</sequence>
<dbReference type="EMBL" id="QPJW01000002">
    <property type="protein sequence ID" value="RCX21599.1"/>
    <property type="molecule type" value="Genomic_DNA"/>
</dbReference>
<dbReference type="Proteomes" id="UP000253090">
    <property type="component" value="Unassembled WGS sequence"/>
</dbReference>
<reference evidence="2 3" key="1">
    <citation type="submission" date="2018-07" db="EMBL/GenBank/DDBJ databases">
        <title>Genomic Encyclopedia of Type Strains, Phase III (KMG-III): the genomes of soil and plant-associated and newly described type strains.</title>
        <authorList>
            <person name="Whitman W."/>
        </authorList>
    </citation>
    <scope>NUCLEOTIDE SEQUENCE [LARGE SCALE GENOMIC DNA]</scope>
    <source>
        <strain evidence="2 3">CECT 8333</strain>
    </source>
</reference>
<feature type="transmembrane region" description="Helical" evidence="1">
    <location>
        <begin position="70"/>
        <end position="90"/>
    </location>
</feature>
<comment type="caution">
    <text evidence="2">The sequence shown here is derived from an EMBL/GenBank/DDBJ whole genome shotgun (WGS) entry which is preliminary data.</text>
</comment>